<dbReference type="STRING" id="519424.AZF04_07095"/>
<organism evidence="1 2">
    <name type="scientific">Alkalihalobacillus trypoxylicola</name>
    <dbReference type="NCBI Taxonomy" id="519424"/>
    <lineage>
        <taxon>Bacteria</taxon>
        <taxon>Bacillati</taxon>
        <taxon>Bacillota</taxon>
        <taxon>Bacilli</taxon>
        <taxon>Bacillales</taxon>
        <taxon>Bacillaceae</taxon>
        <taxon>Alkalihalobacillus</taxon>
    </lineage>
</organism>
<sequence>MPLFYYSKKQKIRGWKRQKRKIERWKQAAIDLDIDYIREYQRTNTKLSIPPFYRLIRRNPPSWYNTLLLEAMLEVYMEWHQKMKKENEDFYLKIWLYHPHFIESQIVVAYKDYLHAYDDTFIKRTNSKPFPYHIFQSLQNQLKQFEWELCMNTLYYDESEFTEWIMDGQISEKEVQAIKQKAYDVSSIHLENDTQYLIDKGDVWVGTLSYQD</sequence>
<protein>
    <submittedName>
        <fullName evidence="1">Uncharacterized protein</fullName>
    </submittedName>
</protein>
<comment type="caution">
    <text evidence="1">The sequence shown here is derived from an EMBL/GenBank/DDBJ whole genome shotgun (WGS) entry which is preliminary data.</text>
</comment>
<dbReference type="OrthoDB" id="6656969at2"/>
<proteinExistence type="predicted"/>
<accession>A0A162DDI0</accession>
<keyword evidence="2" id="KW-1185">Reference proteome</keyword>
<dbReference type="EMBL" id="LTAO01000023">
    <property type="protein sequence ID" value="KYG29285.1"/>
    <property type="molecule type" value="Genomic_DNA"/>
</dbReference>
<reference evidence="1" key="1">
    <citation type="submission" date="2016-02" db="EMBL/GenBank/DDBJ databases">
        <title>Genome sequence of Bacillus trypoxylicola KCTC 13244(T).</title>
        <authorList>
            <person name="Jeong H."/>
            <person name="Park S.-H."/>
            <person name="Choi S.-K."/>
        </authorList>
    </citation>
    <scope>NUCLEOTIDE SEQUENCE [LARGE SCALE GENOMIC DNA]</scope>
    <source>
        <strain evidence="1">KCTC 13244</strain>
    </source>
</reference>
<evidence type="ECO:0000313" key="1">
    <source>
        <dbReference type="EMBL" id="KYG29285.1"/>
    </source>
</evidence>
<gene>
    <name evidence="1" type="ORF">AZF04_07095</name>
</gene>
<name>A0A162DDI0_9BACI</name>
<dbReference type="AlphaFoldDB" id="A0A162DDI0"/>
<evidence type="ECO:0000313" key="2">
    <source>
        <dbReference type="Proteomes" id="UP000075806"/>
    </source>
</evidence>
<dbReference type="Proteomes" id="UP000075806">
    <property type="component" value="Unassembled WGS sequence"/>
</dbReference>